<dbReference type="Proteomes" id="UP000799764">
    <property type="component" value="Unassembled WGS sequence"/>
</dbReference>
<feature type="region of interest" description="Disordered" evidence="1">
    <location>
        <begin position="345"/>
        <end position="401"/>
    </location>
</feature>
<organism evidence="2 3">
    <name type="scientific">Karstenula rhodostoma CBS 690.94</name>
    <dbReference type="NCBI Taxonomy" id="1392251"/>
    <lineage>
        <taxon>Eukaryota</taxon>
        <taxon>Fungi</taxon>
        <taxon>Dikarya</taxon>
        <taxon>Ascomycota</taxon>
        <taxon>Pezizomycotina</taxon>
        <taxon>Dothideomycetes</taxon>
        <taxon>Pleosporomycetidae</taxon>
        <taxon>Pleosporales</taxon>
        <taxon>Massarineae</taxon>
        <taxon>Didymosphaeriaceae</taxon>
        <taxon>Karstenula</taxon>
    </lineage>
</organism>
<keyword evidence="3" id="KW-1185">Reference proteome</keyword>
<gene>
    <name evidence="2" type="ORF">P171DRAFT_433529</name>
</gene>
<sequence>MDMGIGEDLMDDPDVTQFFRSVFSDAPEDAITVDATNPVLRIGDTDDLGFDSLETSPMNMHGPPSTYYDIDTGCLPQQLEYSEGSQGAEEQLTTGPPSSTTVMEASSSCEFLNLLPLDSTAGTSEPEDFSRNLTTPSQPGFPFPPLPIDGLTSFEPCYIGLEDLNSGTIAGQDSQPASWSLANPNQLQYGTGQQQTIYHHATSPLLLHDLPPNPQFQIADNTQPSSLTSHGQRWPHDPLHFNSVAEYPQNVLPMTQQPVGLDSQQMFPDPFSSIHLDRMPYNPLEIITGGTFPATYVSTDNERDSGSAGVVVPASNQLSGLQTFSAPFHANSQLLIQRPADSTTIFYGPERPSEASSTNRSKHPYRSAKSAQKTSRKTSKKGASSRALDKHKAVHSSQMQKKTGVSTDMFPILTFGACVPFAAPKRARGKKKQRNCWFCYLKHKECSGDRDGDPPGCRSCKEFWHKHALASTSWRWACDSRASLYELFQGALNLDISNTLNWFDLRSPQALEISNTVIYVLEFLELWPTLHLFQDSYMAWLGYGRNFPSLPTCFNLAGPRPIHIYYLCMSSSEHCALLYEFQEQCE</sequence>
<dbReference type="EMBL" id="MU001503">
    <property type="protein sequence ID" value="KAF2443229.1"/>
    <property type="molecule type" value="Genomic_DNA"/>
</dbReference>
<accession>A0A9P4PDV3</accession>
<evidence type="ECO:0000313" key="2">
    <source>
        <dbReference type="EMBL" id="KAF2443229.1"/>
    </source>
</evidence>
<protein>
    <submittedName>
        <fullName evidence="2">Uncharacterized protein</fullName>
    </submittedName>
</protein>
<evidence type="ECO:0000256" key="1">
    <source>
        <dbReference type="SAM" id="MobiDB-lite"/>
    </source>
</evidence>
<comment type="caution">
    <text evidence="2">The sequence shown here is derived from an EMBL/GenBank/DDBJ whole genome shotgun (WGS) entry which is preliminary data.</text>
</comment>
<dbReference type="AlphaFoldDB" id="A0A9P4PDV3"/>
<reference evidence="2" key="1">
    <citation type="journal article" date="2020" name="Stud. Mycol.">
        <title>101 Dothideomycetes genomes: a test case for predicting lifestyles and emergence of pathogens.</title>
        <authorList>
            <person name="Haridas S."/>
            <person name="Albert R."/>
            <person name="Binder M."/>
            <person name="Bloem J."/>
            <person name="Labutti K."/>
            <person name="Salamov A."/>
            <person name="Andreopoulos B."/>
            <person name="Baker S."/>
            <person name="Barry K."/>
            <person name="Bills G."/>
            <person name="Bluhm B."/>
            <person name="Cannon C."/>
            <person name="Castanera R."/>
            <person name="Culley D."/>
            <person name="Daum C."/>
            <person name="Ezra D."/>
            <person name="Gonzalez J."/>
            <person name="Henrissat B."/>
            <person name="Kuo A."/>
            <person name="Liang C."/>
            <person name="Lipzen A."/>
            <person name="Lutzoni F."/>
            <person name="Magnuson J."/>
            <person name="Mondo S."/>
            <person name="Nolan M."/>
            <person name="Ohm R."/>
            <person name="Pangilinan J."/>
            <person name="Park H.-J."/>
            <person name="Ramirez L."/>
            <person name="Alfaro M."/>
            <person name="Sun H."/>
            <person name="Tritt A."/>
            <person name="Yoshinaga Y."/>
            <person name="Zwiers L.-H."/>
            <person name="Turgeon B."/>
            <person name="Goodwin S."/>
            <person name="Spatafora J."/>
            <person name="Crous P."/>
            <person name="Grigoriev I."/>
        </authorList>
    </citation>
    <scope>NUCLEOTIDE SEQUENCE</scope>
    <source>
        <strain evidence="2">CBS 690.94</strain>
    </source>
</reference>
<evidence type="ECO:0000313" key="3">
    <source>
        <dbReference type="Proteomes" id="UP000799764"/>
    </source>
</evidence>
<name>A0A9P4PDV3_9PLEO</name>
<proteinExistence type="predicted"/>